<dbReference type="EMBL" id="BMAW01044496">
    <property type="protein sequence ID" value="GFS45046.1"/>
    <property type="molecule type" value="Genomic_DNA"/>
</dbReference>
<gene>
    <name evidence="1" type="ORF">NPIL_634401</name>
</gene>
<accession>A0A8X6IGM6</accession>
<reference evidence="1" key="1">
    <citation type="submission" date="2020-08" db="EMBL/GenBank/DDBJ databases">
        <title>Multicomponent nature underlies the extraordinary mechanical properties of spider dragline silk.</title>
        <authorList>
            <person name="Kono N."/>
            <person name="Nakamura H."/>
            <person name="Mori M."/>
            <person name="Yoshida Y."/>
            <person name="Ohtoshi R."/>
            <person name="Malay A.D."/>
            <person name="Moran D.A.P."/>
            <person name="Tomita M."/>
            <person name="Numata K."/>
            <person name="Arakawa K."/>
        </authorList>
    </citation>
    <scope>NUCLEOTIDE SEQUENCE</scope>
</reference>
<name>A0A8X6IGM6_NEPPI</name>
<sequence>MPEMPALPDILSVHCIYVDEENIGTIICRRDCLMLIISQMYGIPIQKIILFDYHAINNPPVPLSVFEVENGMLLKIMNSDWIPNGF</sequence>
<keyword evidence="2" id="KW-1185">Reference proteome</keyword>
<evidence type="ECO:0000313" key="2">
    <source>
        <dbReference type="Proteomes" id="UP000887013"/>
    </source>
</evidence>
<dbReference type="AlphaFoldDB" id="A0A8X6IGM6"/>
<dbReference type="Proteomes" id="UP000887013">
    <property type="component" value="Unassembled WGS sequence"/>
</dbReference>
<proteinExistence type="predicted"/>
<evidence type="ECO:0000313" key="1">
    <source>
        <dbReference type="EMBL" id="GFS45046.1"/>
    </source>
</evidence>
<organism evidence="1 2">
    <name type="scientific">Nephila pilipes</name>
    <name type="common">Giant wood spider</name>
    <name type="synonym">Nephila maculata</name>
    <dbReference type="NCBI Taxonomy" id="299642"/>
    <lineage>
        <taxon>Eukaryota</taxon>
        <taxon>Metazoa</taxon>
        <taxon>Ecdysozoa</taxon>
        <taxon>Arthropoda</taxon>
        <taxon>Chelicerata</taxon>
        <taxon>Arachnida</taxon>
        <taxon>Araneae</taxon>
        <taxon>Araneomorphae</taxon>
        <taxon>Entelegynae</taxon>
        <taxon>Araneoidea</taxon>
        <taxon>Nephilidae</taxon>
        <taxon>Nephila</taxon>
    </lineage>
</organism>
<comment type="caution">
    <text evidence="1">The sequence shown here is derived from an EMBL/GenBank/DDBJ whole genome shotgun (WGS) entry which is preliminary data.</text>
</comment>
<protein>
    <submittedName>
        <fullName evidence="1">Uncharacterized protein</fullName>
    </submittedName>
</protein>